<dbReference type="PANTHER" id="PTHR12802:SF174">
    <property type="entry name" value="LATE ELONGATED HYPOCOTYL-LIKE PROTEIN"/>
    <property type="match status" value="1"/>
</dbReference>
<evidence type="ECO:0000259" key="7">
    <source>
        <dbReference type="PROSITE" id="PS50090"/>
    </source>
</evidence>
<dbReference type="Gene3D" id="1.10.10.60">
    <property type="entry name" value="Homeodomain-like"/>
    <property type="match status" value="1"/>
</dbReference>
<dbReference type="OrthoDB" id="118550at2759"/>
<keyword evidence="5" id="KW-0539">Nucleus</keyword>
<dbReference type="InterPro" id="IPR001005">
    <property type="entry name" value="SANT/Myb"/>
</dbReference>
<dbReference type="InterPro" id="IPR017884">
    <property type="entry name" value="SANT_dom"/>
</dbReference>
<evidence type="ECO:0000259" key="8">
    <source>
        <dbReference type="PROSITE" id="PS51293"/>
    </source>
</evidence>
<feature type="region of interest" description="Disordered" evidence="6">
    <location>
        <begin position="447"/>
        <end position="470"/>
    </location>
</feature>
<accession>A0A9N7NIL8</accession>
<feature type="region of interest" description="Disordered" evidence="6">
    <location>
        <begin position="142"/>
        <end position="177"/>
    </location>
</feature>
<gene>
    <name evidence="10" type="ORF">SHERM_26748</name>
</gene>
<keyword evidence="3" id="KW-0238">DNA-binding</keyword>
<comment type="caution">
    <text evidence="10">The sequence shown here is derived from an EMBL/GenBank/DDBJ whole genome shotgun (WGS) entry which is preliminary data.</text>
</comment>
<feature type="compositionally biased region" description="Basic residues" evidence="6">
    <location>
        <begin position="95"/>
        <end position="109"/>
    </location>
</feature>
<dbReference type="FunFam" id="1.10.10.60:FF:000023">
    <property type="entry name" value="protein REVEILLE 6 isoform X1"/>
    <property type="match status" value="1"/>
</dbReference>
<sequence length="860" mass="93435">MDPYSSGEDLVVKTRKPYTITKQRERWTEEEHNKFLEALKLYGRAWQRIEEHIGTKTAVQIRSHAQKFFTKLEKEANVKGVPVGHALDIDIPPPRPKRKPSSPYPRKKGVGTPSPQVALKNGNTPCSVSSSCHSKLTIALEKEPGEEPNDDEKSDNGNNELSTVPCSSPSPADASKKPCNFTQYVPLSKEASNHNGTASSQITVEAHGVNSDYKQPLFNVSNGADSYPTSHDEKSMHCEKTTENMEKLSTADVQASTNNYPRHVPVHILDGSLGFTGLNTSPDMSAAADSTFSQTGVAHAHQNLFMNQPVPATCENHHHNHTTSRSSNQLFSCYHPPIFTPIQNQNDYYHSFLHISTMFSSLLVSALSQNPASYAAARFAASLWPCTNSMEAPVVCVAGEPSSTASASSTPPNPTPSMAAIAAATVAAATAWWAAHGLLPPLPCSPFHPPPMNNNQGRPENGPDKPPTVLLGQQQLEPECSDVLLMMHEQQQQHPVPKTTVVSSSESEASADAGPIVAEVPAKHVDTEAKNTSNNKKPEKPADRSSCGSNTPSGSDVEAGAKGEDDEKQKNEKEASEDPFSRRCRSTASYVNDSWKEVSEEGRLAFQALFSREVLPQSFSPPQDDVKNKGNKMLSIKENAEKDENRLQLDLNGTCPHKQEGDNNVSLINGNKEGTLTIGHGQVKLKARRNGFKPYKRCSMEAKDIPVTTSNQDEEKGSGKIVRVHLRNQSQQAALGKRRYSSLAGGRRPFFAQSSASRKVAVGPRPFFAQSSASRKVAVGPRPQPFSGLVLCTVHPRFLLPPTGRWSPLACRFFLFESGRHLSVVPCADVWCSSLLGFGVGLVKCAVSSNPQGILPRSIA</sequence>
<reference evidence="10" key="1">
    <citation type="submission" date="2019-12" db="EMBL/GenBank/DDBJ databases">
        <authorList>
            <person name="Scholes J."/>
        </authorList>
    </citation>
    <scope>NUCLEOTIDE SEQUENCE</scope>
</reference>
<dbReference type="GO" id="GO:0005634">
    <property type="term" value="C:nucleus"/>
    <property type="evidence" value="ECO:0007669"/>
    <property type="project" value="UniProtKB-SubCell"/>
</dbReference>
<evidence type="ECO:0000256" key="1">
    <source>
        <dbReference type="ARBA" id="ARBA00004123"/>
    </source>
</evidence>
<proteinExistence type="predicted"/>
<keyword evidence="11" id="KW-1185">Reference proteome</keyword>
<evidence type="ECO:0000313" key="11">
    <source>
        <dbReference type="Proteomes" id="UP001153555"/>
    </source>
</evidence>
<dbReference type="GO" id="GO:0003677">
    <property type="term" value="F:DNA binding"/>
    <property type="evidence" value="ECO:0007669"/>
    <property type="project" value="UniProtKB-KW"/>
</dbReference>
<protein>
    <submittedName>
        <fullName evidence="10">Protein LHY</fullName>
    </submittedName>
</protein>
<feature type="compositionally biased region" description="Polar residues" evidence="6">
    <location>
        <begin position="121"/>
        <end position="130"/>
    </location>
</feature>
<dbReference type="GO" id="GO:0010468">
    <property type="term" value="P:regulation of gene expression"/>
    <property type="evidence" value="ECO:0007669"/>
    <property type="project" value="UniProtKB-ARBA"/>
</dbReference>
<evidence type="ECO:0000256" key="4">
    <source>
        <dbReference type="ARBA" id="ARBA00023163"/>
    </source>
</evidence>
<feature type="domain" description="SANT" evidence="8">
    <location>
        <begin position="22"/>
        <end position="73"/>
    </location>
</feature>
<dbReference type="PROSITE" id="PS51294">
    <property type="entry name" value="HTH_MYB"/>
    <property type="match status" value="1"/>
</dbReference>
<keyword evidence="2" id="KW-0805">Transcription regulation</keyword>
<dbReference type="PANTHER" id="PTHR12802">
    <property type="entry name" value="SWI/SNF COMPLEX-RELATED"/>
    <property type="match status" value="1"/>
</dbReference>
<feature type="compositionally biased region" description="Basic and acidic residues" evidence="6">
    <location>
        <begin position="559"/>
        <end position="581"/>
    </location>
</feature>
<dbReference type="SUPFAM" id="SSF46689">
    <property type="entry name" value="Homeodomain-like"/>
    <property type="match status" value="1"/>
</dbReference>
<comment type="subcellular location">
    <subcellularLocation>
        <location evidence="1">Nucleus</location>
    </subcellularLocation>
</comment>
<evidence type="ECO:0000256" key="2">
    <source>
        <dbReference type="ARBA" id="ARBA00023015"/>
    </source>
</evidence>
<dbReference type="NCBIfam" id="TIGR01557">
    <property type="entry name" value="myb_SHAQKYF"/>
    <property type="match status" value="1"/>
</dbReference>
<dbReference type="AlphaFoldDB" id="A0A9N7NIL8"/>
<evidence type="ECO:0000313" key="10">
    <source>
        <dbReference type="EMBL" id="CAA0831399.1"/>
    </source>
</evidence>
<name>A0A9N7NIL8_STRHE</name>
<feature type="region of interest" description="Disordered" evidence="6">
    <location>
        <begin position="84"/>
        <end position="130"/>
    </location>
</feature>
<dbReference type="Proteomes" id="UP001153555">
    <property type="component" value="Unassembled WGS sequence"/>
</dbReference>
<dbReference type="PROSITE" id="PS51293">
    <property type="entry name" value="SANT"/>
    <property type="match status" value="1"/>
</dbReference>
<dbReference type="EMBL" id="CACSLK010027832">
    <property type="protein sequence ID" value="CAA0831399.1"/>
    <property type="molecule type" value="Genomic_DNA"/>
</dbReference>
<evidence type="ECO:0000259" key="9">
    <source>
        <dbReference type="PROSITE" id="PS51294"/>
    </source>
</evidence>
<dbReference type="InterPro" id="IPR009057">
    <property type="entry name" value="Homeodomain-like_sf"/>
</dbReference>
<evidence type="ECO:0000256" key="5">
    <source>
        <dbReference type="ARBA" id="ARBA00023242"/>
    </source>
</evidence>
<feature type="compositionally biased region" description="Low complexity" evidence="6">
    <location>
        <begin position="499"/>
        <end position="511"/>
    </location>
</feature>
<dbReference type="InterPro" id="IPR006447">
    <property type="entry name" value="Myb_dom_plants"/>
</dbReference>
<keyword evidence="4" id="KW-0804">Transcription</keyword>
<dbReference type="SMART" id="SM00717">
    <property type="entry name" value="SANT"/>
    <property type="match status" value="1"/>
</dbReference>
<feature type="compositionally biased region" description="Low complexity" evidence="6">
    <location>
        <begin position="165"/>
        <end position="177"/>
    </location>
</feature>
<dbReference type="CDD" id="cd00167">
    <property type="entry name" value="SANT"/>
    <property type="match status" value="1"/>
</dbReference>
<feature type="domain" description="Myb-like" evidence="7">
    <location>
        <begin position="19"/>
        <end position="69"/>
    </location>
</feature>
<organism evidence="10 11">
    <name type="scientific">Striga hermonthica</name>
    <name type="common">Purple witchweed</name>
    <name type="synonym">Buchnera hermonthica</name>
    <dbReference type="NCBI Taxonomy" id="68872"/>
    <lineage>
        <taxon>Eukaryota</taxon>
        <taxon>Viridiplantae</taxon>
        <taxon>Streptophyta</taxon>
        <taxon>Embryophyta</taxon>
        <taxon>Tracheophyta</taxon>
        <taxon>Spermatophyta</taxon>
        <taxon>Magnoliopsida</taxon>
        <taxon>eudicotyledons</taxon>
        <taxon>Gunneridae</taxon>
        <taxon>Pentapetalae</taxon>
        <taxon>asterids</taxon>
        <taxon>lamiids</taxon>
        <taxon>Lamiales</taxon>
        <taxon>Orobanchaceae</taxon>
        <taxon>Buchnereae</taxon>
        <taxon>Striga</taxon>
    </lineage>
</organism>
<feature type="region of interest" description="Disordered" evidence="6">
    <location>
        <begin position="490"/>
        <end position="584"/>
    </location>
</feature>
<feature type="domain" description="HTH myb-type" evidence="9">
    <location>
        <begin position="19"/>
        <end position="73"/>
    </location>
</feature>
<evidence type="ECO:0000256" key="3">
    <source>
        <dbReference type="ARBA" id="ARBA00023125"/>
    </source>
</evidence>
<dbReference type="PROSITE" id="PS50090">
    <property type="entry name" value="MYB_LIKE"/>
    <property type="match status" value="1"/>
</dbReference>
<evidence type="ECO:0000256" key="6">
    <source>
        <dbReference type="SAM" id="MobiDB-lite"/>
    </source>
</evidence>
<dbReference type="Pfam" id="PF00249">
    <property type="entry name" value="Myb_DNA-binding"/>
    <property type="match status" value="1"/>
</dbReference>
<dbReference type="InterPro" id="IPR017930">
    <property type="entry name" value="Myb_dom"/>
</dbReference>